<organism evidence="3 4">
    <name type="scientific">Pengzhenrongella frigida</name>
    <dbReference type="NCBI Taxonomy" id="1259133"/>
    <lineage>
        <taxon>Bacteria</taxon>
        <taxon>Bacillati</taxon>
        <taxon>Actinomycetota</taxon>
        <taxon>Actinomycetes</taxon>
        <taxon>Micrococcales</taxon>
        <taxon>Pengzhenrongella</taxon>
    </lineage>
</organism>
<accession>A0A4Q5MZE8</accession>
<dbReference type="AlphaFoldDB" id="A0A4Q5MZE8"/>
<evidence type="ECO:0000259" key="2">
    <source>
        <dbReference type="Pfam" id="PF08378"/>
    </source>
</evidence>
<keyword evidence="1" id="KW-1133">Transmembrane helix</keyword>
<gene>
    <name evidence="3" type="ORF">EUA98_17945</name>
</gene>
<name>A0A4Q5MZE8_9MICO</name>
<feature type="domain" description="NERD" evidence="2">
    <location>
        <begin position="98"/>
        <end position="208"/>
    </location>
</feature>
<evidence type="ECO:0000313" key="4">
    <source>
        <dbReference type="Proteomes" id="UP000293764"/>
    </source>
</evidence>
<feature type="transmembrane region" description="Helical" evidence="1">
    <location>
        <begin position="40"/>
        <end position="60"/>
    </location>
</feature>
<keyword evidence="1" id="KW-0812">Transmembrane</keyword>
<comment type="caution">
    <text evidence="3">The sequence shown here is derived from an EMBL/GenBank/DDBJ whole genome shotgun (WGS) entry which is preliminary data.</text>
</comment>
<dbReference type="InterPro" id="IPR011528">
    <property type="entry name" value="NERD"/>
</dbReference>
<dbReference type="OrthoDB" id="5793358at2"/>
<keyword evidence="1" id="KW-0472">Membrane</keyword>
<sequence length="260" mass="29249">MVNSLRIWIEVRRNRRRAGARARRKYNDLRKAWLQRNRKWWLLMVVLGIGAGILLTWLVNLGPGDQSWAGPAVAGALFATLLLMRQSPPVSIASWQEGAFGEEETAKQLRGLEKEGWVVLHDLANGSKNFDHVVLGPTGVYCLNSKWSGYRLEPGEDGRLVGRHKYDDDIYLSITSVVKRSRGEAAALSEQIEKRCGKRLWVQPVIVWWGDVTNGGRTVDGVGVVQGKVLADRLRAQKGRQVPQFDRVVDVLRPGRHAQQ</sequence>
<reference evidence="3 4" key="1">
    <citation type="submission" date="2019-01" db="EMBL/GenBank/DDBJ databases">
        <title>Novel species of Cellulomonas.</title>
        <authorList>
            <person name="Liu Q."/>
            <person name="Xin Y.-H."/>
        </authorList>
    </citation>
    <scope>NUCLEOTIDE SEQUENCE [LARGE SCALE GENOMIC DNA]</scope>
    <source>
        <strain evidence="3 4">HLT2-17</strain>
    </source>
</reference>
<keyword evidence="4" id="KW-1185">Reference proteome</keyword>
<proteinExistence type="predicted"/>
<dbReference type="RefSeq" id="WP_130104065.1">
    <property type="nucleotide sequence ID" value="NZ_SDWW01000062.1"/>
</dbReference>
<evidence type="ECO:0000256" key="1">
    <source>
        <dbReference type="SAM" id="Phobius"/>
    </source>
</evidence>
<dbReference type="Proteomes" id="UP000293764">
    <property type="component" value="Unassembled WGS sequence"/>
</dbReference>
<evidence type="ECO:0000313" key="3">
    <source>
        <dbReference type="EMBL" id="RYV49607.1"/>
    </source>
</evidence>
<dbReference type="EMBL" id="SDWW01000062">
    <property type="protein sequence ID" value="RYV49607.1"/>
    <property type="molecule type" value="Genomic_DNA"/>
</dbReference>
<dbReference type="Pfam" id="PF08378">
    <property type="entry name" value="NERD"/>
    <property type="match status" value="1"/>
</dbReference>
<protein>
    <submittedName>
        <fullName evidence="3">NERD domain-containing protein</fullName>
    </submittedName>
</protein>